<name>A0AAE0ZQ97_9GAST</name>
<evidence type="ECO:0000259" key="1">
    <source>
        <dbReference type="Pfam" id="PF19309"/>
    </source>
</evidence>
<organism evidence="2 3">
    <name type="scientific">Elysia crispata</name>
    <name type="common">lettuce slug</name>
    <dbReference type="NCBI Taxonomy" id="231223"/>
    <lineage>
        <taxon>Eukaryota</taxon>
        <taxon>Metazoa</taxon>
        <taxon>Spiralia</taxon>
        <taxon>Lophotrochozoa</taxon>
        <taxon>Mollusca</taxon>
        <taxon>Gastropoda</taxon>
        <taxon>Heterobranchia</taxon>
        <taxon>Euthyneura</taxon>
        <taxon>Panpulmonata</taxon>
        <taxon>Sacoglossa</taxon>
        <taxon>Placobranchoidea</taxon>
        <taxon>Plakobranchidae</taxon>
        <taxon>Elysia</taxon>
    </lineage>
</organism>
<sequence length="239" mass="26621">MYVNTSGLLVNLAAPDMASGTRKTCPLAARRGWAPRPQSSLTSLCGVLTSCLLLAMLPATCHAAGLVIRHRDIRVDIGRSVYLGRDDLVITTVRRNEHCRVEVVMNDPATQRVGKLHPPEFEERRFVRIYQLLFRNRVDVFLRRGLNPSRAAGRTRDSTLEKQFSVYEINRRVPSELEAYIPISRAHRATLSPFISADQSYSGDKGSELGIEKLLQLMDALQDNWTLAGDAPPGHTSAL</sequence>
<keyword evidence="3" id="KW-1185">Reference proteome</keyword>
<feature type="domain" description="FRAS1-related extracellular matrix protein N-terminal" evidence="1">
    <location>
        <begin position="67"/>
        <end position="121"/>
    </location>
</feature>
<evidence type="ECO:0000313" key="3">
    <source>
        <dbReference type="Proteomes" id="UP001283361"/>
    </source>
</evidence>
<evidence type="ECO:0000313" key="2">
    <source>
        <dbReference type="EMBL" id="KAK3773470.1"/>
    </source>
</evidence>
<gene>
    <name evidence="2" type="ORF">RRG08_007957</name>
</gene>
<reference evidence="2" key="1">
    <citation type="journal article" date="2023" name="G3 (Bethesda)">
        <title>A reference genome for the long-term kleptoplast-retaining sea slug Elysia crispata morphotype clarki.</title>
        <authorList>
            <person name="Eastman K.E."/>
            <person name="Pendleton A.L."/>
            <person name="Shaikh M.A."/>
            <person name="Suttiyut T."/>
            <person name="Ogas R."/>
            <person name="Tomko P."/>
            <person name="Gavelis G."/>
            <person name="Widhalm J.R."/>
            <person name="Wisecaver J.H."/>
        </authorList>
    </citation>
    <scope>NUCLEOTIDE SEQUENCE</scope>
    <source>
        <strain evidence="2">ECLA1</strain>
    </source>
</reference>
<comment type="caution">
    <text evidence="2">The sequence shown here is derived from an EMBL/GenBank/DDBJ whole genome shotgun (WGS) entry which is preliminary data.</text>
</comment>
<dbReference type="AlphaFoldDB" id="A0AAE0ZQ97"/>
<dbReference type="InterPro" id="IPR045658">
    <property type="entry name" value="FRAS1-rel_N"/>
</dbReference>
<protein>
    <recommendedName>
        <fullName evidence="1">FRAS1-related extracellular matrix protein N-terminal domain-containing protein</fullName>
    </recommendedName>
</protein>
<dbReference type="Proteomes" id="UP001283361">
    <property type="component" value="Unassembled WGS sequence"/>
</dbReference>
<accession>A0AAE0ZQ97</accession>
<proteinExistence type="predicted"/>
<dbReference type="EMBL" id="JAWDGP010003536">
    <property type="protein sequence ID" value="KAK3773470.1"/>
    <property type="molecule type" value="Genomic_DNA"/>
</dbReference>
<dbReference type="Pfam" id="PF19309">
    <property type="entry name" value="Frem_N"/>
    <property type="match status" value="1"/>
</dbReference>